<dbReference type="Gene3D" id="2.115.10.20">
    <property type="entry name" value="Glycosyl hydrolase domain, family 43"/>
    <property type="match status" value="1"/>
</dbReference>
<dbReference type="Pfam" id="PF04616">
    <property type="entry name" value="Glyco_hydro_43"/>
    <property type="match status" value="1"/>
</dbReference>
<comment type="caution">
    <text evidence="7">The sequence shown here is derived from an EMBL/GenBank/DDBJ whole genome shotgun (WGS) entry which is preliminary data.</text>
</comment>
<comment type="similarity">
    <text evidence="1 4">Belongs to the glycosyl hydrolase 43 family.</text>
</comment>
<evidence type="ECO:0000256" key="2">
    <source>
        <dbReference type="ARBA" id="ARBA00022801"/>
    </source>
</evidence>
<dbReference type="PROSITE" id="PS51257">
    <property type="entry name" value="PROKAR_LIPOPROTEIN"/>
    <property type="match status" value="1"/>
</dbReference>
<dbReference type="GO" id="GO:0016787">
    <property type="term" value="F:hydrolase activity"/>
    <property type="evidence" value="ECO:0007669"/>
    <property type="project" value="UniProtKB-KW"/>
</dbReference>
<feature type="signal peptide" evidence="6">
    <location>
        <begin position="1"/>
        <end position="33"/>
    </location>
</feature>
<dbReference type="CDD" id="cd08999">
    <property type="entry name" value="GH43_ABN-like"/>
    <property type="match status" value="1"/>
</dbReference>
<evidence type="ECO:0000256" key="4">
    <source>
        <dbReference type="RuleBase" id="RU361187"/>
    </source>
</evidence>
<feature type="region of interest" description="Disordered" evidence="5">
    <location>
        <begin position="36"/>
        <end position="57"/>
    </location>
</feature>
<feature type="chain" id="PRO_5046042229" evidence="6">
    <location>
        <begin position="34"/>
        <end position="342"/>
    </location>
</feature>
<evidence type="ECO:0000313" key="7">
    <source>
        <dbReference type="EMBL" id="MEN1946970.1"/>
    </source>
</evidence>
<dbReference type="InterPro" id="IPR006710">
    <property type="entry name" value="Glyco_hydro_43"/>
</dbReference>
<keyword evidence="6" id="KW-0732">Signal</keyword>
<protein>
    <submittedName>
        <fullName evidence="7">Glycoside hydrolase family 43 protein</fullName>
    </submittedName>
</protein>
<accession>A0ABU9W4P2</accession>
<evidence type="ECO:0000256" key="5">
    <source>
        <dbReference type="SAM" id="MobiDB-lite"/>
    </source>
</evidence>
<evidence type="ECO:0000313" key="8">
    <source>
        <dbReference type="Proteomes" id="UP001425155"/>
    </source>
</evidence>
<organism evidence="7 8">
    <name type="scientific">Leifsonia stereocauli</name>
    <dbReference type="NCBI Taxonomy" id="3134136"/>
    <lineage>
        <taxon>Bacteria</taxon>
        <taxon>Bacillati</taxon>
        <taxon>Actinomycetota</taxon>
        <taxon>Actinomycetes</taxon>
        <taxon>Micrococcales</taxon>
        <taxon>Microbacteriaceae</taxon>
        <taxon>Leifsonia</taxon>
    </lineage>
</organism>
<name>A0ABU9W4P2_9MICO</name>
<feature type="compositionally biased region" description="Low complexity" evidence="5">
    <location>
        <begin position="36"/>
        <end position="56"/>
    </location>
</feature>
<keyword evidence="3 4" id="KW-0326">Glycosidase</keyword>
<keyword evidence="2 4" id="KW-0378">Hydrolase</keyword>
<evidence type="ECO:0000256" key="6">
    <source>
        <dbReference type="SAM" id="SignalP"/>
    </source>
</evidence>
<reference evidence="7 8" key="1">
    <citation type="submission" date="2024-03" db="EMBL/GenBank/DDBJ databases">
        <title>YIM 134122 draft genome.</title>
        <authorList>
            <person name="Zuo S."/>
            <person name="Xiong L."/>
        </authorList>
    </citation>
    <scope>NUCLEOTIDE SEQUENCE [LARGE SCALE GENOMIC DNA]</scope>
    <source>
        <strain evidence="7 8">YIM 134122</strain>
    </source>
</reference>
<dbReference type="RefSeq" id="WP_342113769.1">
    <property type="nucleotide sequence ID" value="NZ_JBCAUN010000002.1"/>
</dbReference>
<evidence type="ECO:0000256" key="1">
    <source>
        <dbReference type="ARBA" id="ARBA00009865"/>
    </source>
</evidence>
<dbReference type="Proteomes" id="UP001425155">
    <property type="component" value="Unassembled WGS sequence"/>
</dbReference>
<evidence type="ECO:0000256" key="3">
    <source>
        <dbReference type="ARBA" id="ARBA00023295"/>
    </source>
</evidence>
<dbReference type="PANTHER" id="PTHR42812">
    <property type="entry name" value="BETA-XYLOSIDASE"/>
    <property type="match status" value="1"/>
</dbReference>
<proteinExistence type="inferred from homology"/>
<dbReference type="InterPro" id="IPR051795">
    <property type="entry name" value="Glycosyl_Hydrlase_43"/>
</dbReference>
<keyword evidence="8" id="KW-1185">Reference proteome</keyword>
<gene>
    <name evidence="7" type="ORF">WJX64_10465</name>
</gene>
<dbReference type="EMBL" id="JBCLVG010000002">
    <property type="protein sequence ID" value="MEN1946970.1"/>
    <property type="molecule type" value="Genomic_DNA"/>
</dbReference>
<sequence>MRRHGAGGGLTARSKLVAVAVAGCVAMGLGGCAASDSPTAPDAASDATTDDASSSSFVIDQDFPDPDVLTTDDGYIAFATNSPGLNLQWATSTDLASWTVSTDDALPVLPSWASAGRTWAPDVSAAPGGGYLLYFTAEHTATGKQCIGVATSEAPTGPYTPQGTEPIICPFDDGGAIDASTFTDVDGSPYLVWKNDGNCCGLDTWLQLSTLSADGLAVEGDPVRLMKQTEAWEGDLVEAPTLVRHGDAYVLLYSANDYGGDDYAMGVATAPTIAGPYTKQPEPLLTTASSNDAFRGPGGQDIIVDDDGDTLVFHSWDENYIYRGMNTAPIEWDGDVPRIVLP</sequence>
<dbReference type="InterPro" id="IPR023296">
    <property type="entry name" value="Glyco_hydro_beta-prop_sf"/>
</dbReference>
<dbReference type="SUPFAM" id="SSF75005">
    <property type="entry name" value="Arabinanase/levansucrase/invertase"/>
    <property type="match status" value="1"/>
</dbReference>
<dbReference type="PANTHER" id="PTHR42812:SF5">
    <property type="entry name" value="ENDO-ARABINASE"/>
    <property type="match status" value="1"/>
</dbReference>